<feature type="domain" description="Carboxylesterase type B" evidence="4">
    <location>
        <begin position="28"/>
        <end position="205"/>
    </location>
</feature>
<evidence type="ECO:0000256" key="2">
    <source>
        <dbReference type="ARBA" id="ARBA00022801"/>
    </source>
</evidence>
<dbReference type="InterPro" id="IPR002018">
    <property type="entry name" value="CarbesteraseB"/>
</dbReference>
<comment type="similarity">
    <text evidence="1 3">Belongs to the type-B carboxylesterase/lipase family.</text>
</comment>
<comment type="caution">
    <text evidence="5">The sequence shown here is derived from an EMBL/GenBank/DDBJ whole genome shotgun (WGS) entry which is preliminary data.</text>
</comment>
<evidence type="ECO:0000313" key="6">
    <source>
        <dbReference type="Proteomes" id="UP001383192"/>
    </source>
</evidence>
<dbReference type="InterPro" id="IPR050309">
    <property type="entry name" value="Type-B_Carboxylest/Lipase"/>
</dbReference>
<protein>
    <recommendedName>
        <fullName evidence="3">Carboxylic ester hydrolase</fullName>
        <ecNumber evidence="3">3.1.1.-</ecNumber>
    </recommendedName>
</protein>
<dbReference type="PROSITE" id="PS00122">
    <property type="entry name" value="CARBOXYLESTERASE_B_1"/>
    <property type="match status" value="1"/>
</dbReference>
<dbReference type="Gene3D" id="3.40.50.1820">
    <property type="entry name" value="alpha/beta hydrolase"/>
    <property type="match status" value="1"/>
</dbReference>
<dbReference type="InterPro" id="IPR029058">
    <property type="entry name" value="AB_hydrolase_fold"/>
</dbReference>
<sequence length="589" mass="64302">MKILFAFLSLLVSQRQCLANPTQQGPIIDLGYARYQGVFNPTTNVTDFIGVRFAAPPTGQLRWQAPQPPTPTPGVQIANVQIPQCIQAPSFGILPTSAPIPSSSHSKRQTPTAASEDCLFLHRLVSDSDQAYLQCAFSGKYRTEEKVACGRVDPWWRANEDANRYILGDAIGFNGADLIKESNNGVVAVFIQYRLGLFGFLAGEKVKQGGVLNAGLCELSNMLFMALFVLIAFSSGPELCTSLGTRTRAFGPPLSPIPRLIIEQISEFGGDPAQVTIWGESAGAGSVLQHVIAEDGRTKPQLFRGAMTSSTFLPSQYKFNDPVPESLYKQVVSATNCTSSRDTLACLRSKDISVLDKANQDINKNGFFGTFVFVPVVDGTFITQRATEALKKGRINGKALLAVTNTDEGSPFVNQTAPADATRYTASLFPRLGPKEVATVAKLYADVGSPLAQVNQIMTDSIFVCPTYYLLDAFKNRSFKGEFAIPPASHGQDVAYYFPTLGAPISFNNTAFLNAFAQSFMSFVISQDPNAKVDFTNITPRWRLYNQGQAEMMFNKTANNLPDVREVKTSQELVERCRFWESVGSLTGQ</sequence>
<evidence type="ECO:0000256" key="3">
    <source>
        <dbReference type="RuleBase" id="RU361235"/>
    </source>
</evidence>
<name>A0AAW0DE69_9AGAR</name>
<dbReference type="Proteomes" id="UP001383192">
    <property type="component" value="Unassembled WGS sequence"/>
</dbReference>
<feature type="signal peptide" evidence="3">
    <location>
        <begin position="1"/>
        <end position="19"/>
    </location>
</feature>
<organism evidence="5 6">
    <name type="scientific">Paramarasmius palmivorus</name>
    <dbReference type="NCBI Taxonomy" id="297713"/>
    <lineage>
        <taxon>Eukaryota</taxon>
        <taxon>Fungi</taxon>
        <taxon>Dikarya</taxon>
        <taxon>Basidiomycota</taxon>
        <taxon>Agaricomycotina</taxon>
        <taxon>Agaricomycetes</taxon>
        <taxon>Agaricomycetidae</taxon>
        <taxon>Agaricales</taxon>
        <taxon>Marasmiineae</taxon>
        <taxon>Marasmiaceae</taxon>
        <taxon>Paramarasmius</taxon>
    </lineage>
</organism>
<evidence type="ECO:0000256" key="1">
    <source>
        <dbReference type="ARBA" id="ARBA00005964"/>
    </source>
</evidence>
<dbReference type="InterPro" id="IPR019826">
    <property type="entry name" value="Carboxylesterase_B_AS"/>
</dbReference>
<dbReference type="GO" id="GO:0016787">
    <property type="term" value="F:hydrolase activity"/>
    <property type="evidence" value="ECO:0007669"/>
    <property type="project" value="UniProtKB-KW"/>
</dbReference>
<feature type="domain" description="Carboxylesterase type B" evidence="4">
    <location>
        <begin position="261"/>
        <end position="566"/>
    </location>
</feature>
<dbReference type="EC" id="3.1.1.-" evidence="3"/>
<dbReference type="PANTHER" id="PTHR11559">
    <property type="entry name" value="CARBOXYLESTERASE"/>
    <property type="match status" value="1"/>
</dbReference>
<dbReference type="EMBL" id="JAYKXP010000015">
    <property type="protein sequence ID" value="KAK7050015.1"/>
    <property type="molecule type" value="Genomic_DNA"/>
</dbReference>
<evidence type="ECO:0000313" key="5">
    <source>
        <dbReference type="EMBL" id="KAK7050015.1"/>
    </source>
</evidence>
<feature type="chain" id="PRO_5043104804" description="Carboxylic ester hydrolase" evidence="3">
    <location>
        <begin position="20"/>
        <end position="589"/>
    </location>
</feature>
<dbReference type="AlphaFoldDB" id="A0AAW0DE69"/>
<proteinExistence type="inferred from homology"/>
<evidence type="ECO:0000259" key="4">
    <source>
        <dbReference type="Pfam" id="PF00135"/>
    </source>
</evidence>
<gene>
    <name evidence="5" type="ORF">VNI00_005446</name>
</gene>
<keyword evidence="6" id="KW-1185">Reference proteome</keyword>
<dbReference type="Pfam" id="PF00135">
    <property type="entry name" value="COesterase"/>
    <property type="match status" value="2"/>
</dbReference>
<keyword evidence="3" id="KW-0732">Signal</keyword>
<accession>A0AAW0DE69</accession>
<dbReference type="SUPFAM" id="SSF53474">
    <property type="entry name" value="alpha/beta-Hydrolases"/>
    <property type="match status" value="1"/>
</dbReference>
<keyword evidence="2 3" id="KW-0378">Hydrolase</keyword>
<reference evidence="5 6" key="1">
    <citation type="submission" date="2024-01" db="EMBL/GenBank/DDBJ databases">
        <title>A draft genome for a cacao thread blight-causing isolate of Paramarasmius palmivorus.</title>
        <authorList>
            <person name="Baruah I.K."/>
            <person name="Bukari Y."/>
            <person name="Amoako-Attah I."/>
            <person name="Meinhardt L.W."/>
            <person name="Bailey B.A."/>
            <person name="Cohen S.P."/>
        </authorList>
    </citation>
    <scope>NUCLEOTIDE SEQUENCE [LARGE SCALE GENOMIC DNA]</scope>
    <source>
        <strain evidence="5 6">GH-12</strain>
    </source>
</reference>